<evidence type="ECO:0000313" key="2">
    <source>
        <dbReference type="Proteomes" id="UP000242715"/>
    </source>
</evidence>
<protein>
    <submittedName>
        <fullName evidence="1">Uncharacterized protein</fullName>
    </submittedName>
</protein>
<accession>A0A2Z6P2C7</accession>
<name>A0A2Z6P2C7_TRISU</name>
<proteinExistence type="predicted"/>
<evidence type="ECO:0000313" key="1">
    <source>
        <dbReference type="EMBL" id="GAU42425.1"/>
    </source>
</evidence>
<dbReference type="Proteomes" id="UP000242715">
    <property type="component" value="Unassembled WGS sequence"/>
</dbReference>
<dbReference type="AlphaFoldDB" id="A0A2Z6P2C7"/>
<organism evidence="1 2">
    <name type="scientific">Trifolium subterraneum</name>
    <name type="common">Subterranean clover</name>
    <dbReference type="NCBI Taxonomy" id="3900"/>
    <lineage>
        <taxon>Eukaryota</taxon>
        <taxon>Viridiplantae</taxon>
        <taxon>Streptophyta</taxon>
        <taxon>Embryophyta</taxon>
        <taxon>Tracheophyta</taxon>
        <taxon>Spermatophyta</taxon>
        <taxon>Magnoliopsida</taxon>
        <taxon>eudicotyledons</taxon>
        <taxon>Gunneridae</taxon>
        <taxon>Pentapetalae</taxon>
        <taxon>rosids</taxon>
        <taxon>fabids</taxon>
        <taxon>Fabales</taxon>
        <taxon>Fabaceae</taxon>
        <taxon>Papilionoideae</taxon>
        <taxon>50 kb inversion clade</taxon>
        <taxon>NPAAA clade</taxon>
        <taxon>Hologalegina</taxon>
        <taxon>IRL clade</taxon>
        <taxon>Trifolieae</taxon>
        <taxon>Trifolium</taxon>
    </lineage>
</organism>
<reference evidence="2" key="1">
    <citation type="journal article" date="2017" name="Front. Plant Sci.">
        <title>Climate Clever Clovers: New Paradigm to Reduce the Environmental Footprint of Ruminants by Breeding Low Methanogenic Forages Utilizing Haplotype Variation.</title>
        <authorList>
            <person name="Kaur P."/>
            <person name="Appels R."/>
            <person name="Bayer P.E."/>
            <person name="Keeble-Gagnere G."/>
            <person name="Wang J."/>
            <person name="Hirakawa H."/>
            <person name="Shirasawa K."/>
            <person name="Vercoe P."/>
            <person name="Stefanova K."/>
            <person name="Durmic Z."/>
            <person name="Nichols P."/>
            <person name="Revell C."/>
            <person name="Isobe S.N."/>
            <person name="Edwards D."/>
            <person name="Erskine W."/>
        </authorList>
    </citation>
    <scope>NUCLEOTIDE SEQUENCE [LARGE SCALE GENOMIC DNA]</scope>
    <source>
        <strain evidence="2">cv. Daliak</strain>
    </source>
</reference>
<gene>
    <name evidence="1" type="ORF">TSUD_247670</name>
</gene>
<keyword evidence="2" id="KW-1185">Reference proteome</keyword>
<dbReference type="EMBL" id="DF973919">
    <property type="protein sequence ID" value="GAU42425.1"/>
    <property type="molecule type" value="Genomic_DNA"/>
</dbReference>
<sequence>MAVRVVPCAACLNDCMMKPHFPNALVASLAWEAEEHVKNPITGGRLIKSDGPDLLLVFCLLVDATGPTGLGFVPSPLFWLSLHPTVRVYTTCPVFYKINIKSDVVLDVSTFGTTFGSTD</sequence>